<evidence type="ECO:0000256" key="8">
    <source>
        <dbReference type="ARBA" id="ARBA00022679"/>
    </source>
</evidence>
<dbReference type="AlphaFoldDB" id="A0A6N9PYH3"/>
<gene>
    <name evidence="17" type="primary">gabT</name>
    <name evidence="17" type="ORF">ERL59_03095</name>
</gene>
<evidence type="ECO:0000256" key="5">
    <source>
        <dbReference type="ARBA" id="ARBA00012876"/>
    </source>
</evidence>
<protein>
    <recommendedName>
        <fullName evidence="12">(S)-3-amino-2-methylpropionate transaminase</fullName>
        <ecNumber evidence="6">2.6.1.19</ecNumber>
        <ecNumber evidence="5">2.6.1.22</ecNumber>
    </recommendedName>
    <alternativeName>
        <fullName evidence="13">GABA aminotransferase</fullName>
    </alternativeName>
    <alternativeName>
        <fullName evidence="11">Gamma-amino-N-butyrate transaminase</fullName>
    </alternativeName>
    <alternativeName>
        <fullName evidence="15">Glutamate:succinic semialdehyde transaminase</fullName>
    </alternativeName>
    <alternativeName>
        <fullName evidence="10">L-AIBAT</fullName>
    </alternativeName>
</protein>
<evidence type="ECO:0000256" key="11">
    <source>
        <dbReference type="ARBA" id="ARBA00030204"/>
    </source>
</evidence>
<evidence type="ECO:0000256" key="6">
    <source>
        <dbReference type="ARBA" id="ARBA00012912"/>
    </source>
</evidence>
<dbReference type="GO" id="GO:0042802">
    <property type="term" value="F:identical protein binding"/>
    <property type="evidence" value="ECO:0007669"/>
    <property type="project" value="TreeGrafter"/>
</dbReference>
<dbReference type="SUPFAM" id="SSF53383">
    <property type="entry name" value="PLP-dependent transferases"/>
    <property type="match status" value="1"/>
</dbReference>
<comment type="pathway">
    <text evidence="3">Amino-acid degradation; 4-aminobutanoate degradation.</text>
</comment>
<dbReference type="PIRSF" id="PIRSF000521">
    <property type="entry name" value="Transaminase_4ab_Lys_Orn"/>
    <property type="match status" value="1"/>
</dbReference>
<evidence type="ECO:0000256" key="4">
    <source>
        <dbReference type="ARBA" id="ARBA00008954"/>
    </source>
</evidence>
<dbReference type="GO" id="GO:0034386">
    <property type="term" value="F:4-aminobutyrate:2-oxoglutarate transaminase activity"/>
    <property type="evidence" value="ECO:0007669"/>
    <property type="project" value="UniProtKB-EC"/>
</dbReference>
<comment type="similarity">
    <text evidence="4 16">Belongs to the class-III pyridoxal-phosphate-dependent aminotransferase family.</text>
</comment>
<evidence type="ECO:0000256" key="3">
    <source>
        <dbReference type="ARBA" id="ARBA00005176"/>
    </source>
</evidence>
<dbReference type="InterPro" id="IPR015421">
    <property type="entry name" value="PyrdxlP-dep_Trfase_major"/>
</dbReference>
<evidence type="ECO:0000256" key="14">
    <source>
        <dbReference type="ARBA" id="ARBA00048021"/>
    </source>
</evidence>
<dbReference type="Gene3D" id="3.40.640.10">
    <property type="entry name" value="Type I PLP-dependent aspartate aminotransferase-like (Major domain)"/>
    <property type="match status" value="1"/>
</dbReference>
<dbReference type="InterPro" id="IPR050103">
    <property type="entry name" value="Class-III_PLP-dep_AT"/>
</dbReference>
<dbReference type="EC" id="2.6.1.19" evidence="6"/>
<dbReference type="PANTHER" id="PTHR11986:SF58">
    <property type="entry name" value="LEUCINE_METHIONINE RACEMASE"/>
    <property type="match status" value="1"/>
</dbReference>
<keyword evidence="7 17" id="KW-0032">Aminotransferase</keyword>
<dbReference type="CDD" id="cd00610">
    <property type="entry name" value="OAT_like"/>
    <property type="match status" value="1"/>
</dbReference>
<dbReference type="InterPro" id="IPR005814">
    <property type="entry name" value="Aminotrans_3"/>
</dbReference>
<dbReference type="InterPro" id="IPR015424">
    <property type="entry name" value="PyrdxlP-dep_Trfase"/>
</dbReference>
<name>A0A6N9PYH3_9BACL</name>
<dbReference type="GO" id="GO:0030170">
    <property type="term" value="F:pyridoxal phosphate binding"/>
    <property type="evidence" value="ECO:0007669"/>
    <property type="project" value="InterPro"/>
</dbReference>
<evidence type="ECO:0000256" key="13">
    <source>
        <dbReference type="ARBA" id="ARBA00031787"/>
    </source>
</evidence>
<dbReference type="PROSITE" id="PS00600">
    <property type="entry name" value="AA_TRANSFER_CLASS_3"/>
    <property type="match status" value="1"/>
</dbReference>
<dbReference type="Gene3D" id="3.90.1150.10">
    <property type="entry name" value="Aspartate Aminotransferase, domain 1"/>
    <property type="match status" value="1"/>
</dbReference>
<accession>A0A6N9PYH3</accession>
<dbReference type="InterPro" id="IPR049704">
    <property type="entry name" value="Aminotrans_3_PPA_site"/>
</dbReference>
<evidence type="ECO:0000256" key="7">
    <source>
        <dbReference type="ARBA" id="ARBA00022576"/>
    </source>
</evidence>
<dbReference type="EMBL" id="SIJB01000007">
    <property type="protein sequence ID" value="NBI27946.1"/>
    <property type="molecule type" value="Genomic_DNA"/>
</dbReference>
<sequence length="433" mass="47031">MDKMERFVAEAKVKKSLVPSIIKEANGAVIRDIDDNTFIDLAGGVGSLNVGHSNPLVVDKVIETSKNYTHTDFTVIPYEPYIDLAEKLCMRAPGTFHKKACFLNSGAEAVESAIKIARKYTGKKAVICFEGAFHGRTYMALTLTSKVRPYKAEMGPFASDVYRIPYPYIYRWPGHPSEEEVCDIAIEQLKNVFEYRVAAEETAAVIIEPIQGEAGFIVPPKGYLNRVQQLCKDLGILFIVDEVQTGFGRTGKFFAAEHFGLEPDLITIGKSVAAGLPLSGVIGKAEIMDAAGDGAIGGTFVGNPVACSAGLGVLESYDKLDLGDRANKIGEKIRATFEALSEKSSLVGEIRGVGAMVAIELVNDQSTREPATEQTTRIIQECVQRGVILFKAGIYGNVLRFLCPLVITNEQLDEALTIITEIIESVETVQSHG</sequence>
<comment type="caution">
    <text evidence="17">The sequence shown here is derived from an EMBL/GenBank/DDBJ whole genome shotgun (WGS) entry which is preliminary data.</text>
</comment>
<dbReference type="NCBIfam" id="TIGR00700">
    <property type="entry name" value="GABAtrnsam"/>
    <property type="match status" value="1"/>
</dbReference>
<dbReference type="Pfam" id="PF00202">
    <property type="entry name" value="Aminotran_3"/>
    <property type="match status" value="1"/>
</dbReference>
<evidence type="ECO:0000256" key="10">
    <source>
        <dbReference type="ARBA" id="ARBA00029760"/>
    </source>
</evidence>
<comment type="cofactor">
    <cofactor evidence="2">
        <name>pyridoxal 5'-phosphate</name>
        <dbReference type="ChEBI" id="CHEBI:597326"/>
    </cofactor>
</comment>
<keyword evidence="8 17" id="KW-0808">Transferase</keyword>
<evidence type="ECO:0000256" key="16">
    <source>
        <dbReference type="RuleBase" id="RU003560"/>
    </source>
</evidence>
<evidence type="ECO:0000313" key="17">
    <source>
        <dbReference type="EMBL" id="NBI27946.1"/>
    </source>
</evidence>
<keyword evidence="18" id="KW-1185">Reference proteome</keyword>
<dbReference type="PANTHER" id="PTHR11986">
    <property type="entry name" value="AMINOTRANSFERASE CLASS III"/>
    <property type="match status" value="1"/>
</dbReference>
<reference evidence="17 18" key="1">
    <citation type="submission" date="2019-01" db="EMBL/GenBank/DDBJ databases">
        <title>Chengkuizengella sp. nov., isolated from deep-sea sediment of East Pacific Ocean.</title>
        <authorList>
            <person name="Yang J."/>
            <person name="Lai Q."/>
            <person name="Shao Z."/>
        </authorList>
    </citation>
    <scope>NUCLEOTIDE SEQUENCE [LARGE SCALE GENOMIC DNA]</scope>
    <source>
        <strain evidence="17 18">YPA3-1-1</strain>
    </source>
</reference>
<evidence type="ECO:0000256" key="1">
    <source>
        <dbReference type="ARBA" id="ARBA00001750"/>
    </source>
</evidence>
<dbReference type="Proteomes" id="UP000448943">
    <property type="component" value="Unassembled WGS sequence"/>
</dbReference>
<dbReference type="GO" id="GO:0009448">
    <property type="term" value="P:gamma-aminobutyric acid metabolic process"/>
    <property type="evidence" value="ECO:0007669"/>
    <property type="project" value="InterPro"/>
</dbReference>
<evidence type="ECO:0000256" key="15">
    <source>
        <dbReference type="ARBA" id="ARBA00050054"/>
    </source>
</evidence>
<dbReference type="InterPro" id="IPR004632">
    <property type="entry name" value="4NH2But_aminotransferase_bac"/>
</dbReference>
<evidence type="ECO:0000313" key="18">
    <source>
        <dbReference type="Proteomes" id="UP000448943"/>
    </source>
</evidence>
<organism evidence="17 18">
    <name type="scientific">Chengkuizengella marina</name>
    <dbReference type="NCBI Taxonomy" id="2507566"/>
    <lineage>
        <taxon>Bacteria</taxon>
        <taxon>Bacillati</taxon>
        <taxon>Bacillota</taxon>
        <taxon>Bacilli</taxon>
        <taxon>Bacillales</taxon>
        <taxon>Paenibacillaceae</taxon>
        <taxon>Chengkuizengella</taxon>
    </lineage>
</organism>
<evidence type="ECO:0000256" key="2">
    <source>
        <dbReference type="ARBA" id="ARBA00001933"/>
    </source>
</evidence>
<dbReference type="EC" id="2.6.1.22" evidence="5"/>
<dbReference type="OrthoDB" id="9807885at2"/>
<comment type="catalytic activity">
    <reaction evidence="14">
        <text>4-aminobutanoate + 2-oxoglutarate = succinate semialdehyde + L-glutamate</text>
        <dbReference type="Rhea" id="RHEA:23352"/>
        <dbReference type="ChEBI" id="CHEBI:16810"/>
        <dbReference type="ChEBI" id="CHEBI:29985"/>
        <dbReference type="ChEBI" id="CHEBI:57706"/>
        <dbReference type="ChEBI" id="CHEBI:59888"/>
        <dbReference type="EC" id="2.6.1.19"/>
    </reaction>
</comment>
<dbReference type="InterPro" id="IPR015422">
    <property type="entry name" value="PyrdxlP-dep_Trfase_small"/>
</dbReference>
<comment type="catalytic activity">
    <reaction evidence="1">
        <text>(S)-3-amino-2-methylpropanoate + 2-oxoglutarate = 2-methyl-3-oxopropanoate + L-glutamate</text>
        <dbReference type="Rhea" id="RHEA:13993"/>
        <dbReference type="ChEBI" id="CHEBI:16810"/>
        <dbReference type="ChEBI" id="CHEBI:29985"/>
        <dbReference type="ChEBI" id="CHEBI:57700"/>
        <dbReference type="ChEBI" id="CHEBI:58655"/>
        <dbReference type="EC" id="2.6.1.22"/>
    </reaction>
</comment>
<evidence type="ECO:0000256" key="9">
    <source>
        <dbReference type="ARBA" id="ARBA00022898"/>
    </source>
</evidence>
<dbReference type="GO" id="GO:0047298">
    <property type="term" value="F:(S)-3-amino-2-methylpropionate transaminase activity"/>
    <property type="evidence" value="ECO:0007669"/>
    <property type="project" value="UniProtKB-EC"/>
</dbReference>
<keyword evidence="9 16" id="KW-0663">Pyridoxal phosphate</keyword>
<proteinExistence type="inferred from homology"/>
<dbReference type="FunFam" id="3.40.640.10:FF:000013">
    <property type="entry name" value="4-aminobutyrate aminotransferase"/>
    <property type="match status" value="1"/>
</dbReference>
<evidence type="ECO:0000256" key="12">
    <source>
        <dbReference type="ARBA" id="ARBA00030857"/>
    </source>
</evidence>